<evidence type="ECO:0008006" key="4">
    <source>
        <dbReference type="Google" id="ProtNLM"/>
    </source>
</evidence>
<evidence type="ECO:0000256" key="1">
    <source>
        <dbReference type="SAM" id="Phobius"/>
    </source>
</evidence>
<feature type="transmembrane region" description="Helical" evidence="1">
    <location>
        <begin position="299"/>
        <end position="315"/>
    </location>
</feature>
<dbReference type="PROSITE" id="PS51257">
    <property type="entry name" value="PROKAR_LIPOPROTEIN"/>
    <property type="match status" value="1"/>
</dbReference>
<reference evidence="2 3" key="1">
    <citation type="journal article" date="2015" name="Nature">
        <title>rRNA introns, odd ribosomes, and small enigmatic genomes across a large radiation of phyla.</title>
        <authorList>
            <person name="Brown C.T."/>
            <person name="Hug L.A."/>
            <person name="Thomas B.C."/>
            <person name="Sharon I."/>
            <person name="Castelle C.J."/>
            <person name="Singh A."/>
            <person name="Wilkins M.J."/>
            <person name="Williams K.H."/>
            <person name="Banfield J.F."/>
        </authorList>
    </citation>
    <scope>NUCLEOTIDE SEQUENCE [LARGE SCALE GENOMIC DNA]</scope>
</reference>
<sequence length="490" mass="55756">MKKNTFLIVLFSITLLGCILRFWNYSERFGLAYDQAHDAIVAREALKEGKIPLVGPFSSAGPFQTSGTWYWLLMVPTVICRYSVVSPWIFLTALYGLLIIGMGMLGKRMENGFFGLLLAGLTALSTAQIAQSVNLTNQTPIPIFSFLTIVCAIWYMKKKTLLSAFGMGFFAGFGASIHLQGMSLGIPVLMAFILGGKTKIRFLLIALFGALLPMLPIVLWDTSNEFVNIKNMIYYYRFDQFNISLDVLGRRWLTYLSEFWPKEWAHIIGGLPQIAILIAVLAVGFFVLQIIRKKMNTSWLFIFLSFGFMTVLVRYTRVPIYSSFITFTHPFIILITAWVLYRVYCIKRHLGIALIFVVFVFTMMKTGNEVFSEHINLTARASKEVRSMLTQMYPGETFAFYDWKYEEAPRSVPIVLYMDEKNLLSDEGRAIGFTRRRTQDGLLAPIISTASGTIADLSASSSARLVEEQWIRINPSSIYAWTEEWRQLVQ</sequence>
<feature type="transmembrane region" description="Helical" evidence="1">
    <location>
        <begin position="264"/>
        <end position="287"/>
    </location>
</feature>
<gene>
    <name evidence="2" type="ORF">UW22_C0001G0029</name>
</gene>
<keyword evidence="1" id="KW-0472">Membrane</keyword>
<keyword evidence="1" id="KW-1133">Transmembrane helix</keyword>
<evidence type="ECO:0000313" key="2">
    <source>
        <dbReference type="EMBL" id="KKT39118.1"/>
    </source>
</evidence>
<evidence type="ECO:0000313" key="3">
    <source>
        <dbReference type="Proteomes" id="UP000034617"/>
    </source>
</evidence>
<dbReference type="AlphaFoldDB" id="A0A0G1GY70"/>
<feature type="transmembrane region" description="Helical" evidence="1">
    <location>
        <begin position="168"/>
        <end position="194"/>
    </location>
</feature>
<feature type="transmembrane region" description="Helical" evidence="1">
    <location>
        <begin position="69"/>
        <end position="100"/>
    </location>
</feature>
<keyword evidence="1" id="KW-0812">Transmembrane</keyword>
<comment type="caution">
    <text evidence="2">The sequence shown here is derived from an EMBL/GenBank/DDBJ whole genome shotgun (WGS) entry which is preliminary data.</text>
</comment>
<feature type="transmembrane region" description="Helical" evidence="1">
    <location>
        <begin position="200"/>
        <end position="220"/>
    </location>
</feature>
<dbReference type="EMBL" id="LCHM01000001">
    <property type="protein sequence ID" value="KKT39118.1"/>
    <property type="molecule type" value="Genomic_DNA"/>
</dbReference>
<proteinExistence type="predicted"/>
<feature type="transmembrane region" description="Helical" evidence="1">
    <location>
        <begin position="321"/>
        <end position="341"/>
    </location>
</feature>
<feature type="transmembrane region" description="Helical" evidence="1">
    <location>
        <begin position="112"/>
        <end position="133"/>
    </location>
</feature>
<feature type="transmembrane region" description="Helical" evidence="1">
    <location>
        <begin position="348"/>
        <end position="364"/>
    </location>
</feature>
<name>A0A0G1GY70_9BACT</name>
<organism evidence="2 3">
    <name type="scientific">Candidatus Gottesmanbacteria bacterium GW2011_GWB1_44_11c</name>
    <dbReference type="NCBI Taxonomy" id="1618447"/>
    <lineage>
        <taxon>Bacteria</taxon>
        <taxon>Candidatus Gottesmaniibacteriota</taxon>
    </lineage>
</organism>
<protein>
    <recommendedName>
        <fullName evidence="4">Glycosyltransferase RgtA/B/C/D-like domain-containing protein</fullName>
    </recommendedName>
</protein>
<accession>A0A0G1GY70</accession>
<dbReference type="Proteomes" id="UP000034617">
    <property type="component" value="Unassembled WGS sequence"/>
</dbReference>